<feature type="transmembrane region" description="Helical" evidence="11">
    <location>
        <begin position="1713"/>
        <end position="1734"/>
    </location>
</feature>
<evidence type="ECO:0000256" key="11">
    <source>
        <dbReference type="SAM" id="Phobius"/>
    </source>
</evidence>
<dbReference type="InterPro" id="IPR003440">
    <property type="entry name" value="Glyco_trans_48_dom"/>
</dbReference>
<gene>
    <name evidence="13" type="ORF">PILCRDRAFT_815519</name>
</gene>
<keyword evidence="7 11" id="KW-1133">Transmembrane helix</keyword>
<evidence type="ECO:0000313" key="13">
    <source>
        <dbReference type="EMBL" id="KIM87062.1"/>
    </source>
</evidence>
<dbReference type="EMBL" id="KN832980">
    <property type="protein sequence ID" value="KIM87062.1"/>
    <property type="molecule type" value="Genomic_DNA"/>
</dbReference>
<organism evidence="13 14">
    <name type="scientific">Piloderma croceum (strain F 1598)</name>
    <dbReference type="NCBI Taxonomy" id="765440"/>
    <lineage>
        <taxon>Eukaryota</taxon>
        <taxon>Fungi</taxon>
        <taxon>Dikarya</taxon>
        <taxon>Basidiomycota</taxon>
        <taxon>Agaricomycotina</taxon>
        <taxon>Agaricomycetes</taxon>
        <taxon>Agaricomycetidae</taxon>
        <taxon>Atheliales</taxon>
        <taxon>Atheliaceae</taxon>
        <taxon>Piloderma</taxon>
    </lineage>
</organism>
<dbReference type="GO" id="GO:0003843">
    <property type="term" value="F:1,3-beta-D-glucan synthase activity"/>
    <property type="evidence" value="ECO:0007669"/>
    <property type="project" value="UniProtKB-EC"/>
</dbReference>
<reference evidence="14" key="2">
    <citation type="submission" date="2015-01" db="EMBL/GenBank/DDBJ databases">
        <title>Evolutionary Origins and Diversification of the Mycorrhizal Mutualists.</title>
        <authorList>
            <consortium name="DOE Joint Genome Institute"/>
            <consortium name="Mycorrhizal Genomics Consortium"/>
            <person name="Kohler A."/>
            <person name="Kuo A."/>
            <person name="Nagy L.G."/>
            <person name="Floudas D."/>
            <person name="Copeland A."/>
            <person name="Barry K.W."/>
            <person name="Cichocki N."/>
            <person name="Veneault-Fourrey C."/>
            <person name="LaButti K."/>
            <person name="Lindquist E.A."/>
            <person name="Lipzen A."/>
            <person name="Lundell T."/>
            <person name="Morin E."/>
            <person name="Murat C."/>
            <person name="Riley R."/>
            <person name="Ohm R."/>
            <person name="Sun H."/>
            <person name="Tunlid A."/>
            <person name="Henrissat B."/>
            <person name="Grigoriev I.V."/>
            <person name="Hibbett D.S."/>
            <person name="Martin F."/>
        </authorList>
    </citation>
    <scope>NUCLEOTIDE SEQUENCE [LARGE SCALE GENOMIC DNA]</scope>
    <source>
        <strain evidence="14">F 1598</strain>
    </source>
</reference>
<dbReference type="GO" id="GO:0005886">
    <property type="term" value="C:plasma membrane"/>
    <property type="evidence" value="ECO:0007669"/>
    <property type="project" value="TreeGrafter"/>
</dbReference>
<feature type="compositionally biased region" description="Basic and acidic residues" evidence="10">
    <location>
        <begin position="60"/>
        <end position="70"/>
    </location>
</feature>
<keyword evidence="14" id="KW-1185">Reference proteome</keyword>
<evidence type="ECO:0000256" key="2">
    <source>
        <dbReference type="ARBA" id="ARBA00009040"/>
    </source>
</evidence>
<keyword evidence="4" id="KW-0328">Glycosyltransferase</keyword>
<evidence type="ECO:0000256" key="6">
    <source>
        <dbReference type="ARBA" id="ARBA00022692"/>
    </source>
</evidence>
<name>A0A0C3CBI7_PILCF</name>
<dbReference type="GO" id="GO:0000148">
    <property type="term" value="C:1,3-beta-D-glucan synthase complex"/>
    <property type="evidence" value="ECO:0007669"/>
    <property type="project" value="InterPro"/>
</dbReference>
<dbReference type="OrthoDB" id="1880850at2759"/>
<evidence type="ECO:0000313" key="14">
    <source>
        <dbReference type="Proteomes" id="UP000054166"/>
    </source>
</evidence>
<accession>A0A0C3CBI7</accession>
<feature type="transmembrane region" description="Helical" evidence="11">
    <location>
        <begin position="458"/>
        <end position="477"/>
    </location>
</feature>
<feature type="transmembrane region" description="Helical" evidence="11">
    <location>
        <begin position="1513"/>
        <end position="1541"/>
    </location>
</feature>
<evidence type="ECO:0000256" key="3">
    <source>
        <dbReference type="ARBA" id="ARBA00012589"/>
    </source>
</evidence>
<feature type="transmembrane region" description="Helical" evidence="11">
    <location>
        <begin position="622"/>
        <end position="645"/>
    </location>
</feature>
<evidence type="ECO:0000259" key="12">
    <source>
        <dbReference type="SMART" id="SM01205"/>
    </source>
</evidence>
<dbReference type="Pfam" id="PF23605">
    <property type="entry name" value="FKS1_dom2"/>
    <property type="match status" value="1"/>
</dbReference>
<protein>
    <recommendedName>
        <fullName evidence="3">1,3-beta-glucan synthase</fullName>
        <ecNumber evidence="3">2.4.1.34</ecNumber>
    </recommendedName>
</protein>
<dbReference type="STRING" id="765440.A0A0C3CBI7"/>
<dbReference type="PANTHER" id="PTHR12741:SF48">
    <property type="entry name" value="1,3-BETA-GLUCAN SYNTHASE COMPONENT FKS1-RELATED"/>
    <property type="match status" value="1"/>
</dbReference>
<evidence type="ECO:0000256" key="1">
    <source>
        <dbReference type="ARBA" id="ARBA00004141"/>
    </source>
</evidence>
<feature type="transmembrane region" description="Helical" evidence="11">
    <location>
        <begin position="548"/>
        <end position="568"/>
    </location>
</feature>
<feature type="transmembrane region" description="Helical" evidence="11">
    <location>
        <begin position="1220"/>
        <end position="1239"/>
    </location>
</feature>
<feature type="transmembrane region" description="Helical" evidence="11">
    <location>
        <begin position="1481"/>
        <end position="1501"/>
    </location>
</feature>
<proteinExistence type="inferred from homology"/>
<feature type="domain" description="1,3-beta-glucan synthase component FKS1-like" evidence="12">
    <location>
        <begin position="229"/>
        <end position="341"/>
    </location>
</feature>
<dbReference type="GO" id="GO:0006075">
    <property type="term" value="P:(1-&gt;3)-beta-D-glucan biosynthetic process"/>
    <property type="evidence" value="ECO:0007669"/>
    <property type="project" value="InterPro"/>
</dbReference>
<dbReference type="Pfam" id="PF02364">
    <property type="entry name" value="Glucan_synthase"/>
    <property type="match status" value="1"/>
</dbReference>
<keyword evidence="6 11" id="KW-0812">Transmembrane</keyword>
<evidence type="ECO:0000256" key="7">
    <source>
        <dbReference type="ARBA" id="ARBA00022989"/>
    </source>
</evidence>
<keyword evidence="5 13" id="KW-0808">Transferase</keyword>
<dbReference type="InterPro" id="IPR056261">
    <property type="entry name" value="FKS1-like_dom2"/>
</dbReference>
<dbReference type="FunCoup" id="A0A0C3CBI7">
    <property type="interactions" value="142"/>
</dbReference>
<reference evidence="13 14" key="1">
    <citation type="submission" date="2014-04" db="EMBL/GenBank/DDBJ databases">
        <authorList>
            <consortium name="DOE Joint Genome Institute"/>
            <person name="Kuo A."/>
            <person name="Tarkka M."/>
            <person name="Buscot F."/>
            <person name="Kohler A."/>
            <person name="Nagy L.G."/>
            <person name="Floudas D."/>
            <person name="Copeland A."/>
            <person name="Barry K.W."/>
            <person name="Cichocki N."/>
            <person name="Veneault-Fourrey C."/>
            <person name="LaButti K."/>
            <person name="Lindquist E.A."/>
            <person name="Lipzen A."/>
            <person name="Lundell T."/>
            <person name="Morin E."/>
            <person name="Murat C."/>
            <person name="Sun H."/>
            <person name="Tunlid A."/>
            <person name="Henrissat B."/>
            <person name="Grigoriev I.V."/>
            <person name="Hibbett D.S."/>
            <person name="Martin F."/>
            <person name="Nordberg H.P."/>
            <person name="Cantor M.N."/>
            <person name="Hua S.X."/>
        </authorList>
    </citation>
    <scope>NUCLEOTIDE SEQUENCE [LARGE SCALE GENOMIC DNA]</scope>
    <source>
        <strain evidence="13 14">F 1598</strain>
    </source>
</reference>
<dbReference type="GO" id="GO:0051278">
    <property type="term" value="P:fungal-type cell wall polysaccharide biosynthetic process"/>
    <property type="evidence" value="ECO:0007669"/>
    <property type="project" value="TreeGrafter"/>
</dbReference>
<feature type="region of interest" description="Disordered" evidence="10">
    <location>
        <begin position="1"/>
        <end position="88"/>
    </location>
</feature>
<evidence type="ECO:0000256" key="8">
    <source>
        <dbReference type="ARBA" id="ARBA00023136"/>
    </source>
</evidence>
<dbReference type="PANTHER" id="PTHR12741">
    <property type="entry name" value="LYST-INTERACTING PROTEIN LIP5 DOPAMINE RESPONSIVE PROTEIN DRG-1"/>
    <property type="match status" value="1"/>
</dbReference>
<sequence length="1748" mass="200142">MARPGYRQPPSPLDLPNPFSPGQAYPPGYPQSKREYGSDSEMGDPYGSRTRLADSTGFYDGRDSGSDNGHRSYPASVESHSTSHHHSNYMEPVPTEQYQAWSSDRQIPMSTEEIEDIFLDLTQKFGFQRDSMRNMFDFTMHLLDSRASRMSPNQALLTLHADYIGGHHANYRKWYFAAQLNLDDAVGQTNNPGLQRLKSVKGGPGFKGSKSLDSAHQRWRNAMNNMSQYDRLRQIALYLLCWGEAGNVRFVPETLCFIFKCADDYYRSPECQNRVDPVPEGLFLKAVIKPVYTFMRDQLYEISDGKFVRKEKDHEDIIGYDDINQLFWYPEGLARIVLTDNTRLVDVPPAQRFMKFSRIDWNRVFFKTYFEKRSVLHLLVNFNRIWILHVAVFWFYTAYNSPQVYAPHNKKFPSAPMTWSATALGGAVATLIMIFATIAEFMYIPTTWNNAGHLTTRFVFLLVILALTAGPTFYIALMDNRQGQSQIPLIVGIVQFFISVVVTVVFGLIPSGRMFGDRVAGKARKYMASQTFTASYPPLARNPRMASILIWVLVFSCKFAESYFFLTSSFSSPIAVMARTKVQGCNDKFFGNALCTNQVAFTLTIMYVMDLILFFLDTYLWYIIWNVVFSVGRSFSLGLSIWTPWKEIYTRLPKRIYAKLLATGEMEVKYKPKVLVSQIWNAIIISMYREHLLSIDHVQRLLYHQVDGQGGRRSLRAPPFFTNQDNYKGSFFPPGGEAERRLSYFASSLTTTLPEPLPVDAMPMFTVLTPHYSEKILLSLREIIREEDSNTRVTLLEYLKQLHPVEWDNFVKDTKILAEETDGDSGAMSFAEKQAHKSDDLPFYCVGFKTSSPEYTLRTRIWASLRAQTLYRTVSGMMNYAKAIKLLYRVENPDIVSMFGGNTERLERELERMSRRKFKFTISMQRFAKFNKEEQENAEFLLRAYPDLQIAYLDEETGAKGPDPTIYSVLIDGHSEIDETTGKRKPKFRIELPGNPILGDGKSDNQNHAIIFYRGEYLQLIDANQDNYLEECLKIRNILGEFEEYNMSNQNPYAQSGHKEFKKHPVAIVGTREYIFSENIGVLGDIAAGKEQTFGTMTARALAWIGGKLHYGHPDFLNALFMCTRGGVSKGQKSLHVNEDIFGGMNAFGRGGRIKHSEYYQCGKGRDLGFGTILNFQTKIGMGMGEQMLSREYYYLGTQLPIDRFLTFYYGHPGFHINNILVIYSIQVFMVTMLFIGTLNKQLAICKVDSQGNVIGGQPGCYNLIPVFDWIRRCIISIFMVFFIAFLPLFLQELIERGTGKALLRLGKHFLSLSPIFEVFSTQIYSQAILNNLTYGGARYIATGRGFATTRISFSILYSRFAGPSIYMGMRNLLLLLYATMSIYIPHLIYFWFSVLSLCIAPFIFNPHQFSFTDFIVDYREFLRWMSRGNSRTKASSWYGYCRLSRTMITGYKKKKLGHPSEKLSGDVARATWKAVIFSEILWPLCMAALYIIAYMFVKSFPDRNGNQNPSPLIRIAIISIGPVVWNAAVLVTLFFISLFLGPMLESWTKFASVMAATAHLLALFGLIAFFEFFWFLELWDASHAVLGIISIVAIQRAIQKILIAVFLSREYKHDETNRAWWSGKWYGRGLGNSAISQPAREFIVKIVEMSLWSGDFLLGHVLLMILTPPTLIPFVDRLHSTMLFWLRPSKQIRPPLFSVKQRRQRRWIIVKYTLLYIVIVAFLAALIALPAVFRDIITINCSLCQNI</sequence>
<comment type="catalytic activity">
    <reaction evidence="9">
        <text>[(1-&gt;3)-beta-D-glucosyl](n) + UDP-alpha-D-glucose = [(1-&gt;3)-beta-D-glucosyl](n+1) + UDP + H(+)</text>
        <dbReference type="Rhea" id="RHEA:21476"/>
        <dbReference type="Rhea" id="RHEA-COMP:11146"/>
        <dbReference type="Rhea" id="RHEA-COMP:14303"/>
        <dbReference type="ChEBI" id="CHEBI:15378"/>
        <dbReference type="ChEBI" id="CHEBI:37671"/>
        <dbReference type="ChEBI" id="CHEBI:58223"/>
        <dbReference type="ChEBI" id="CHEBI:58885"/>
        <dbReference type="EC" id="2.4.1.34"/>
    </reaction>
</comment>
<feature type="transmembrane region" description="Helical" evidence="11">
    <location>
        <begin position="1270"/>
        <end position="1291"/>
    </location>
</feature>
<dbReference type="Proteomes" id="UP000054166">
    <property type="component" value="Unassembled WGS sequence"/>
</dbReference>
<keyword evidence="8 11" id="KW-0472">Membrane</keyword>
<dbReference type="InParanoid" id="A0A0C3CBI7"/>
<evidence type="ECO:0000256" key="5">
    <source>
        <dbReference type="ARBA" id="ARBA00022679"/>
    </source>
</evidence>
<evidence type="ECO:0000256" key="10">
    <source>
        <dbReference type="SAM" id="MobiDB-lite"/>
    </source>
</evidence>
<dbReference type="HOGENOM" id="CLU_000844_0_1_1"/>
<feature type="transmembrane region" description="Helical" evidence="11">
    <location>
        <begin position="417"/>
        <end position="438"/>
    </location>
</feature>
<dbReference type="InterPro" id="IPR026899">
    <property type="entry name" value="FKS1-like_dom1"/>
</dbReference>
<feature type="transmembrane region" description="Helical" evidence="11">
    <location>
        <begin position="1584"/>
        <end position="1608"/>
    </location>
</feature>
<feature type="transmembrane region" description="Helical" evidence="11">
    <location>
        <begin position="489"/>
        <end position="509"/>
    </location>
</feature>
<comment type="subcellular location">
    <subcellularLocation>
        <location evidence="1">Membrane</location>
        <topology evidence="1">Multi-pass membrane protein</topology>
    </subcellularLocation>
</comment>
<feature type="compositionally biased region" description="Pro residues" evidence="10">
    <location>
        <begin position="7"/>
        <end position="19"/>
    </location>
</feature>
<feature type="transmembrane region" description="Helical" evidence="11">
    <location>
        <begin position="589"/>
        <end position="616"/>
    </location>
</feature>
<dbReference type="Pfam" id="PF14288">
    <property type="entry name" value="FKS1_dom1"/>
    <property type="match status" value="1"/>
</dbReference>
<evidence type="ECO:0000256" key="4">
    <source>
        <dbReference type="ARBA" id="ARBA00022676"/>
    </source>
</evidence>
<comment type="similarity">
    <text evidence="2">Belongs to the glycosyltransferase 48 family.</text>
</comment>
<feature type="transmembrane region" description="Helical" evidence="11">
    <location>
        <begin position="375"/>
        <end position="396"/>
    </location>
</feature>
<evidence type="ECO:0000256" key="9">
    <source>
        <dbReference type="ARBA" id="ARBA00047777"/>
    </source>
</evidence>
<feature type="transmembrane region" description="Helical" evidence="11">
    <location>
        <begin position="1553"/>
        <end position="1577"/>
    </location>
</feature>
<feature type="transmembrane region" description="Helical" evidence="11">
    <location>
        <begin position="1375"/>
        <end position="1405"/>
    </location>
</feature>
<dbReference type="EC" id="2.4.1.34" evidence="3"/>
<dbReference type="SMART" id="SM01205">
    <property type="entry name" value="FKS1_dom1"/>
    <property type="match status" value="1"/>
</dbReference>
<feature type="transmembrane region" description="Helical" evidence="11">
    <location>
        <begin position="1657"/>
        <end position="1676"/>
    </location>
</feature>